<dbReference type="CDD" id="cd16964">
    <property type="entry name" value="YqgF"/>
    <property type="match status" value="1"/>
</dbReference>
<accession>A0AAP6MJS1</accession>
<dbReference type="EC" id="3.1.-.-" evidence="5"/>
<evidence type="ECO:0000313" key="8">
    <source>
        <dbReference type="Proteomes" id="UP001302316"/>
    </source>
</evidence>
<dbReference type="GO" id="GO:0016788">
    <property type="term" value="F:hydrolase activity, acting on ester bonds"/>
    <property type="evidence" value="ECO:0007669"/>
    <property type="project" value="UniProtKB-UniRule"/>
</dbReference>
<reference evidence="7 8" key="1">
    <citation type="submission" date="2023-12" db="EMBL/GenBank/DDBJ databases">
        <title>Whole-genome sequencing of halo(alkali)philic microorganisms from hypersaline lakes.</title>
        <authorList>
            <person name="Sorokin D.Y."/>
            <person name="Merkel A.Y."/>
            <person name="Messina E."/>
            <person name="Yakimov M."/>
        </authorList>
    </citation>
    <scope>NUCLEOTIDE SEQUENCE [LARGE SCALE GENOMIC DNA]</scope>
    <source>
        <strain evidence="7 8">AB-CW1</strain>
    </source>
</reference>
<keyword evidence="4 5" id="KW-0378">Hydrolase</keyword>
<dbReference type="AlphaFoldDB" id="A0AAP6MJS1"/>
<comment type="subcellular location">
    <subcellularLocation>
        <location evidence="5">Cytoplasm</location>
    </subcellularLocation>
</comment>
<dbReference type="InterPro" id="IPR037027">
    <property type="entry name" value="YqgF/RNaseH-like_dom_sf"/>
</dbReference>
<dbReference type="PANTHER" id="PTHR33317:SF4">
    <property type="entry name" value="POLYNUCLEOTIDYL TRANSFERASE, RIBONUCLEASE H-LIKE SUPERFAMILY PROTEIN"/>
    <property type="match status" value="1"/>
</dbReference>
<evidence type="ECO:0000256" key="2">
    <source>
        <dbReference type="ARBA" id="ARBA00022517"/>
    </source>
</evidence>
<feature type="domain" description="YqgF/RNase H-like" evidence="6">
    <location>
        <begin position="8"/>
        <end position="108"/>
    </location>
</feature>
<dbReference type="GO" id="GO:0000967">
    <property type="term" value="P:rRNA 5'-end processing"/>
    <property type="evidence" value="ECO:0007669"/>
    <property type="project" value="UniProtKB-UniRule"/>
</dbReference>
<keyword evidence="8" id="KW-1185">Reference proteome</keyword>
<organism evidence="7 8">
    <name type="scientific">Natronospira elongata</name>
    <dbReference type="NCBI Taxonomy" id="3110268"/>
    <lineage>
        <taxon>Bacteria</taxon>
        <taxon>Pseudomonadati</taxon>
        <taxon>Pseudomonadota</taxon>
        <taxon>Gammaproteobacteria</taxon>
        <taxon>Natronospirales</taxon>
        <taxon>Natronospiraceae</taxon>
        <taxon>Natronospira</taxon>
    </lineage>
</organism>
<dbReference type="SUPFAM" id="SSF53098">
    <property type="entry name" value="Ribonuclease H-like"/>
    <property type="match status" value="1"/>
</dbReference>
<evidence type="ECO:0000256" key="3">
    <source>
        <dbReference type="ARBA" id="ARBA00022722"/>
    </source>
</evidence>
<dbReference type="RefSeq" id="WP_346050886.1">
    <property type="nucleotide sequence ID" value="NZ_JAYGII010000007.1"/>
</dbReference>
<dbReference type="InterPro" id="IPR006641">
    <property type="entry name" value="YqgF/RNaseH-like_dom"/>
</dbReference>
<comment type="similarity">
    <text evidence="5">Belongs to the YqgF HJR family.</text>
</comment>
<protein>
    <recommendedName>
        <fullName evidence="5">Putative pre-16S rRNA nuclease</fullName>
        <ecNumber evidence="5">3.1.-.-</ecNumber>
    </recommendedName>
</protein>
<comment type="function">
    <text evidence="5">Could be a nuclease involved in processing of the 5'-end of pre-16S rRNA.</text>
</comment>
<dbReference type="Pfam" id="PF03652">
    <property type="entry name" value="RuvX"/>
    <property type="match status" value="1"/>
</dbReference>
<dbReference type="Gene3D" id="3.30.420.140">
    <property type="entry name" value="YqgF/RNase H-like domain"/>
    <property type="match status" value="1"/>
</dbReference>
<comment type="caution">
    <text evidence="7">The sequence shown here is derived from an EMBL/GenBank/DDBJ whole genome shotgun (WGS) entry which is preliminary data.</text>
</comment>
<dbReference type="InterPro" id="IPR005227">
    <property type="entry name" value="YqgF"/>
</dbReference>
<dbReference type="GO" id="GO:0005829">
    <property type="term" value="C:cytosol"/>
    <property type="evidence" value="ECO:0007669"/>
    <property type="project" value="TreeGrafter"/>
</dbReference>
<keyword evidence="1 5" id="KW-0963">Cytoplasm</keyword>
<evidence type="ECO:0000256" key="4">
    <source>
        <dbReference type="ARBA" id="ARBA00022801"/>
    </source>
</evidence>
<proteinExistence type="inferred from homology"/>
<evidence type="ECO:0000256" key="5">
    <source>
        <dbReference type="HAMAP-Rule" id="MF_00651"/>
    </source>
</evidence>
<evidence type="ECO:0000256" key="1">
    <source>
        <dbReference type="ARBA" id="ARBA00022490"/>
    </source>
</evidence>
<dbReference type="SMART" id="SM00732">
    <property type="entry name" value="YqgFc"/>
    <property type="match status" value="1"/>
</dbReference>
<dbReference type="NCBIfam" id="TIGR00250">
    <property type="entry name" value="RNAse_H_YqgF"/>
    <property type="match status" value="1"/>
</dbReference>
<gene>
    <name evidence="7" type="primary">ruvX</name>
    <name evidence="7" type="ORF">VCB98_05450</name>
</gene>
<dbReference type="PANTHER" id="PTHR33317">
    <property type="entry name" value="POLYNUCLEOTIDYL TRANSFERASE, RIBONUCLEASE H-LIKE SUPERFAMILY PROTEIN"/>
    <property type="match status" value="1"/>
</dbReference>
<name>A0AAP6MJS1_9GAMM</name>
<dbReference type="InterPro" id="IPR012337">
    <property type="entry name" value="RNaseH-like_sf"/>
</dbReference>
<evidence type="ECO:0000313" key="7">
    <source>
        <dbReference type="EMBL" id="MEA5445259.1"/>
    </source>
</evidence>
<dbReference type="GO" id="GO:0004518">
    <property type="term" value="F:nuclease activity"/>
    <property type="evidence" value="ECO:0007669"/>
    <property type="project" value="UniProtKB-KW"/>
</dbReference>
<sequence length="135" mass="14737">MNQPKVQGTLLGFDYGLRRIGVAVGQTVTQTANPLTILPADNGKADWEQIADLIREWRPAALVVGIPAHADGSDNELSPRARRFARQLQGRFGKPVYSVDEHLSSHAAASTGERRPGEAIDDLAAARILEDWLKQ</sequence>
<dbReference type="Proteomes" id="UP001302316">
    <property type="component" value="Unassembled WGS sequence"/>
</dbReference>
<dbReference type="EMBL" id="JAYGII010000007">
    <property type="protein sequence ID" value="MEA5445259.1"/>
    <property type="molecule type" value="Genomic_DNA"/>
</dbReference>
<keyword evidence="3 5" id="KW-0540">Nuclease</keyword>
<evidence type="ECO:0000259" key="6">
    <source>
        <dbReference type="SMART" id="SM00732"/>
    </source>
</evidence>
<keyword evidence="2 5" id="KW-0690">Ribosome biogenesis</keyword>
<dbReference type="HAMAP" id="MF_00651">
    <property type="entry name" value="Nuclease_YqgF"/>
    <property type="match status" value="1"/>
</dbReference>